<dbReference type="Gene3D" id="1.25.40.10">
    <property type="entry name" value="Tetratricopeptide repeat domain"/>
    <property type="match status" value="3"/>
</dbReference>
<evidence type="ECO:0000313" key="4">
    <source>
        <dbReference type="Proteomes" id="UP000824469"/>
    </source>
</evidence>
<dbReference type="PANTHER" id="PTHR47926:SF533">
    <property type="entry name" value="DYW DOMAIN-CONTAINING PROTEIN"/>
    <property type="match status" value="1"/>
</dbReference>
<evidence type="ECO:0000256" key="2">
    <source>
        <dbReference type="PROSITE-ProRule" id="PRU00708"/>
    </source>
</evidence>
<protein>
    <recommendedName>
        <fullName evidence="5">Pentatricopeptide repeat-containing protein</fullName>
    </recommendedName>
</protein>
<sequence>MSSTALLNQNLRALCRNGGLKEAIHILLTAHNSSVDSSTYYDLLQACIDQKALNEGKQIHSHINDRDFTFATHTFLQNKLINMYDKCGSLPDARNIFDSMTEPNVFSWNMIISAYRRHGFSHQAFTLFYQMQRTAVHPDQFTFSSILPVCTNAGSLKHGLQIHGRIIRCGFQSDVIVMNTLIDMYAKCGSLHKARTLFDKMPQRNIVSWTAMITGHAQIGVIGDALRFFEEMPQQDVVSWTAMIVGYAQNGLVNKALELLKQMESTGVKPDSSTFASILPACAKIGALEQGRKIHQRIVECGLFSDVVVITALIDMYAKCGNICKAQELFDEMPQRNVVSWNVMIVGYAQKGLVEKAFGDF</sequence>
<dbReference type="AlphaFoldDB" id="A0AA38C7G2"/>
<evidence type="ECO:0000256" key="1">
    <source>
        <dbReference type="ARBA" id="ARBA00022737"/>
    </source>
</evidence>
<dbReference type="NCBIfam" id="TIGR00756">
    <property type="entry name" value="PPR"/>
    <property type="match status" value="4"/>
</dbReference>
<feature type="repeat" description="PPR" evidence="2">
    <location>
        <begin position="174"/>
        <end position="208"/>
    </location>
</feature>
<dbReference type="GO" id="GO:0003723">
    <property type="term" value="F:RNA binding"/>
    <property type="evidence" value="ECO:0007669"/>
    <property type="project" value="InterPro"/>
</dbReference>
<dbReference type="OMA" id="HQRIVEC"/>
<feature type="repeat" description="PPR" evidence="2">
    <location>
        <begin position="104"/>
        <end position="138"/>
    </location>
</feature>
<feature type="repeat" description="PPR" evidence="2">
    <location>
        <begin position="236"/>
        <end position="270"/>
    </location>
</feature>
<evidence type="ECO:0000313" key="3">
    <source>
        <dbReference type="EMBL" id="KAH9293983.1"/>
    </source>
</evidence>
<accession>A0AA38C7G2</accession>
<proteinExistence type="predicted"/>
<dbReference type="PROSITE" id="PS51375">
    <property type="entry name" value="PPR"/>
    <property type="match status" value="5"/>
</dbReference>
<dbReference type="InterPro" id="IPR002885">
    <property type="entry name" value="PPR_rpt"/>
</dbReference>
<dbReference type="FunFam" id="1.25.40.10:FF:000412">
    <property type="entry name" value="Putative pentatricopeptide repeat-containing protein"/>
    <property type="match status" value="1"/>
</dbReference>
<dbReference type="Pfam" id="PF13041">
    <property type="entry name" value="PPR_2"/>
    <property type="match status" value="2"/>
</dbReference>
<feature type="repeat" description="PPR" evidence="2">
    <location>
        <begin position="271"/>
        <end position="305"/>
    </location>
</feature>
<comment type="caution">
    <text evidence="3">The sequence shown here is derived from an EMBL/GenBank/DDBJ whole genome shotgun (WGS) entry which is preliminary data.</text>
</comment>
<dbReference type="FunFam" id="1.25.40.10:FF:000285">
    <property type="entry name" value="Pentatricopeptide repeat-containing protein, chloroplastic"/>
    <property type="match status" value="1"/>
</dbReference>
<dbReference type="Pfam" id="PF01535">
    <property type="entry name" value="PPR"/>
    <property type="match status" value="4"/>
</dbReference>
<keyword evidence="4" id="KW-1185">Reference proteome</keyword>
<name>A0AA38C7G2_TAXCH</name>
<dbReference type="FunFam" id="1.25.40.10:FF:000380">
    <property type="entry name" value="Pentatricopeptide repeat-containing protein, chloroplastic"/>
    <property type="match status" value="1"/>
</dbReference>
<feature type="repeat" description="PPR" evidence="2">
    <location>
        <begin position="306"/>
        <end position="340"/>
    </location>
</feature>
<evidence type="ECO:0008006" key="5">
    <source>
        <dbReference type="Google" id="ProtNLM"/>
    </source>
</evidence>
<dbReference type="EMBL" id="JAHRHJ020000528">
    <property type="protein sequence ID" value="KAH9293983.1"/>
    <property type="molecule type" value="Genomic_DNA"/>
</dbReference>
<keyword evidence="1" id="KW-0677">Repeat</keyword>
<dbReference type="InterPro" id="IPR046960">
    <property type="entry name" value="PPR_At4g14850-like_plant"/>
</dbReference>
<dbReference type="Proteomes" id="UP000824469">
    <property type="component" value="Unassembled WGS sequence"/>
</dbReference>
<dbReference type="PANTHER" id="PTHR47926">
    <property type="entry name" value="PENTATRICOPEPTIDE REPEAT-CONTAINING PROTEIN"/>
    <property type="match status" value="1"/>
</dbReference>
<dbReference type="GO" id="GO:0009451">
    <property type="term" value="P:RNA modification"/>
    <property type="evidence" value="ECO:0007669"/>
    <property type="project" value="InterPro"/>
</dbReference>
<organism evidence="3 4">
    <name type="scientific">Taxus chinensis</name>
    <name type="common">Chinese yew</name>
    <name type="synonym">Taxus wallichiana var. chinensis</name>
    <dbReference type="NCBI Taxonomy" id="29808"/>
    <lineage>
        <taxon>Eukaryota</taxon>
        <taxon>Viridiplantae</taxon>
        <taxon>Streptophyta</taxon>
        <taxon>Embryophyta</taxon>
        <taxon>Tracheophyta</taxon>
        <taxon>Spermatophyta</taxon>
        <taxon>Pinopsida</taxon>
        <taxon>Pinidae</taxon>
        <taxon>Conifers II</taxon>
        <taxon>Cupressales</taxon>
        <taxon>Taxaceae</taxon>
        <taxon>Taxus</taxon>
    </lineage>
</organism>
<reference evidence="3 4" key="1">
    <citation type="journal article" date="2021" name="Nat. Plants">
        <title>The Taxus genome provides insights into paclitaxel biosynthesis.</title>
        <authorList>
            <person name="Xiong X."/>
            <person name="Gou J."/>
            <person name="Liao Q."/>
            <person name="Li Y."/>
            <person name="Zhou Q."/>
            <person name="Bi G."/>
            <person name="Li C."/>
            <person name="Du R."/>
            <person name="Wang X."/>
            <person name="Sun T."/>
            <person name="Guo L."/>
            <person name="Liang H."/>
            <person name="Lu P."/>
            <person name="Wu Y."/>
            <person name="Zhang Z."/>
            <person name="Ro D.K."/>
            <person name="Shang Y."/>
            <person name="Huang S."/>
            <person name="Yan J."/>
        </authorList>
    </citation>
    <scope>NUCLEOTIDE SEQUENCE [LARGE SCALE GENOMIC DNA]</scope>
    <source>
        <strain evidence="3">Ta-2019</strain>
    </source>
</reference>
<dbReference type="InterPro" id="IPR011990">
    <property type="entry name" value="TPR-like_helical_dom_sf"/>
</dbReference>
<gene>
    <name evidence="3" type="ORF">KI387_040810</name>
</gene>